<evidence type="ECO:0000256" key="2">
    <source>
        <dbReference type="ARBA" id="ARBA00004760"/>
    </source>
</evidence>
<feature type="region of interest" description="Disordered" evidence="7">
    <location>
        <begin position="245"/>
        <end position="267"/>
    </location>
</feature>
<feature type="transmembrane region" description="Helical" evidence="8">
    <location>
        <begin position="214"/>
        <end position="237"/>
    </location>
</feature>
<evidence type="ECO:0000259" key="9">
    <source>
        <dbReference type="SMART" id="SM00724"/>
    </source>
</evidence>
<feature type="domain" description="TLC" evidence="9">
    <location>
        <begin position="35"/>
        <end position="241"/>
    </location>
</feature>
<comment type="pathway">
    <text evidence="2">Lipid metabolism; sphingolipid metabolism.</text>
</comment>
<feature type="transmembrane region" description="Helical" evidence="8">
    <location>
        <begin position="83"/>
        <end position="100"/>
    </location>
</feature>
<evidence type="ECO:0000256" key="8">
    <source>
        <dbReference type="SAM" id="Phobius"/>
    </source>
</evidence>
<dbReference type="InterPro" id="IPR016439">
    <property type="entry name" value="Lag1/Lac1-like"/>
</dbReference>
<evidence type="ECO:0000256" key="1">
    <source>
        <dbReference type="ARBA" id="ARBA00004141"/>
    </source>
</evidence>
<keyword evidence="10" id="KW-1185">Reference proteome</keyword>
<dbReference type="GO" id="GO:0016020">
    <property type="term" value="C:membrane"/>
    <property type="evidence" value="ECO:0007669"/>
    <property type="project" value="UniProtKB-SubCell"/>
</dbReference>
<dbReference type="SMART" id="SM00724">
    <property type="entry name" value="TLC"/>
    <property type="match status" value="1"/>
</dbReference>
<keyword evidence="4 8" id="KW-0812">Transmembrane</keyword>
<dbReference type="GO" id="GO:0050291">
    <property type="term" value="F:sphingosine N-acyltransferase activity"/>
    <property type="evidence" value="ECO:0007669"/>
    <property type="project" value="InterPro"/>
</dbReference>
<evidence type="ECO:0000256" key="4">
    <source>
        <dbReference type="ARBA" id="ARBA00022692"/>
    </source>
</evidence>
<comment type="subcellular location">
    <subcellularLocation>
        <location evidence="1">Membrane</location>
        <topology evidence="1">Multi-pass membrane protein</topology>
    </subcellularLocation>
</comment>
<accession>A0A915LDV9</accession>
<feature type="transmembrane region" description="Helical" evidence="8">
    <location>
        <begin position="189"/>
        <end position="208"/>
    </location>
</feature>
<evidence type="ECO:0000256" key="3">
    <source>
        <dbReference type="ARBA" id="ARBA00004991"/>
    </source>
</evidence>
<comment type="pathway">
    <text evidence="3">Sphingolipid metabolism.</text>
</comment>
<sequence length="300" mass="34593">MGGCIARPLGCFMGIENTTSALPNIFSRIYCYSRTLFTAKSYHSASNGHAVDDYKNVEEPRGLIPKSTLDKFAECWFPMTNDVYWYYMFEMSFYWSLIMSQFFDDFWVNFVHHIATILLLGFSYGDSFLRIGALVLLTHDAADPWLEVCSESAGPVPDADLNKSEFKSIVETRPHVQKNGYRKNSEKRFMTKIIYSTLVEGVALVGFYEAYYVFNVLLIILFALHLFWTYLILRIFVSTVRSGQMDDERSDDEDDDQPRTKTNKKGNKNWASAIGRQVEHIIYDTRLVLAHLNIPRPLIV</sequence>
<evidence type="ECO:0000313" key="11">
    <source>
        <dbReference type="WBParaSite" id="nRc.2.0.1.t48021-RA"/>
    </source>
</evidence>
<proteinExistence type="predicted"/>
<dbReference type="InterPro" id="IPR006634">
    <property type="entry name" value="TLC-dom"/>
</dbReference>
<keyword evidence="5 8" id="KW-1133">Transmembrane helix</keyword>
<evidence type="ECO:0000256" key="7">
    <source>
        <dbReference type="SAM" id="MobiDB-lite"/>
    </source>
</evidence>
<dbReference type="PANTHER" id="PTHR12560:SF0">
    <property type="entry name" value="LD18904P"/>
    <property type="match status" value="1"/>
</dbReference>
<dbReference type="AlphaFoldDB" id="A0A915LDV9"/>
<evidence type="ECO:0000256" key="5">
    <source>
        <dbReference type="ARBA" id="ARBA00022989"/>
    </source>
</evidence>
<organism evidence="10 11">
    <name type="scientific">Romanomermis culicivorax</name>
    <name type="common">Nematode worm</name>
    <dbReference type="NCBI Taxonomy" id="13658"/>
    <lineage>
        <taxon>Eukaryota</taxon>
        <taxon>Metazoa</taxon>
        <taxon>Ecdysozoa</taxon>
        <taxon>Nematoda</taxon>
        <taxon>Enoplea</taxon>
        <taxon>Dorylaimia</taxon>
        <taxon>Mermithida</taxon>
        <taxon>Mermithoidea</taxon>
        <taxon>Mermithidae</taxon>
        <taxon>Romanomermis</taxon>
    </lineage>
</organism>
<dbReference type="PANTHER" id="PTHR12560">
    <property type="entry name" value="LONGEVITY ASSURANCE FACTOR 1 LAG1"/>
    <property type="match status" value="1"/>
</dbReference>
<name>A0A915LDV9_ROMCU</name>
<dbReference type="Pfam" id="PF03798">
    <property type="entry name" value="TRAM_LAG1_CLN8"/>
    <property type="match status" value="1"/>
</dbReference>
<dbReference type="Proteomes" id="UP000887565">
    <property type="component" value="Unplaced"/>
</dbReference>
<dbReference type="WBParaSite" id="nRc.2.0.1.t48021-RA">
    <property type="protein sequence ID" value="nRc.2.0.1.t48021-RA"/>
    <property type="gene ID" value="nRc.2.0.1.g48021"/>
</dbReference>
<dbReference type="GO" id="GO:0046513">
    <property type="term" value="P:ceramide biosynthetic process"/>
    <property type="evidence" value="ECO:0007669"/>
    <property type="project" value="InterPro"/>
</dbReference>
<protein>
    <submittedName>
        <fullName evidence="11">TLC domain-containing protein</fullName>
    </submittedName>
</protein>
<evidence type="ECO:0000256" key="6">
    <source>
        <dbReference type="ARBA" id="ARBA00023136"/>
    </source>
</evidence>
<evidence type="ECO:0000313" key="10">
    <source>
        <dbReference type="Proteomes" id="UP000887565"/>
    </source>
</evidence>
<keyword evidence="6 8" id="KW-0472">Membrane</keyword>
<reference evidence="11" key="1">
    <citation type="submission" date="2022-11" db="UniProtKB">
        <authorList>
            <consortium name="WormBaseParasite"/>
        </authorList>
    </citation>
    <scope>IDENTIFICATION</scope>
</reference>
<feature type="transmembrane region" description="Helical" evidence="8">
    <location>
        <begin position="106"/>
        <end position="124"/>
    </location>
</feature>